<sequence length="186" mass="20925">MHWSSVHHTGSATALLYRLFLVNANSWEWRNRHCCHAKLAILGARRRLSRTGSVQIRIPTGRRSPFAFCPPAQRRNQLTVFADIIFSCDGIVSGWDLPRQVELTDDRLALARLPCSRTASALTAHGKQTRPNIETSKHHPLRVLSSSSPMTRMIRSRSKALWRTTIRCQGPEATSSRASFASRLSP</sequence>
<organism evidence="2 3">
    <name type="scientific">Plectosphaerella cucumerina</name>
    <dbReference type="NCBI Taxonomy" id="40658"/>
    <lineage>
        <taxon>Eukaryota</taxon>
        <taxon>Fungi</taxon>
        <taxon>Dikarya</taxon>
        <taxon>Ascomycota</taxon>
        <taxon>Pezizomycotina</taxon>
        <taxon>Sordariomycetes</taxon>
        <taxon>Hypocreomycetidae</taxon>
        <taxon>Glomerellales</taxon>
        <taxon>Plectosphaerellaceae</taxon>
        <taxon>Plectosphaerella</taxon>
    </lineage>
</organism>
<name>A0A8K0TJ81_9PEZI</name>
<proteinExistence type="predicted"/>
<reference evidence="2" key="1">
    <citation type="journal article" date="2021" name="Nat. Commun.">
        <title>Genetic determinants of endophytism in the Arabidopsis root mycobiome.</title>
        <authorList>
            <person name="Mesny F."/>
            <person name="Miyauchi S."/>
            <person name="Thiergart T."/>
            <person name="Pickel B."/>
            <person name="Atanasova L."/>
            <person name="Karlsson M."/>
            <person name="Huettel B."/>
            <person name="Barry K.W."/>
            <person name="Haridas S."/>
            <person name="Chen C."/>
            <person name="Bauer D."/>
            <person name="Andreopoulos W."/>
            <person name="Pangilinan J."/>
            <person name="LaButti K."/>
            <person name="Riley R."/>
            <person name="Lipzen A."/>
            <person name="Clum A."/>
            <person name="Drula E."/>
            <person name="Henrissat B."/>
            <person name="Kohler A."/>
            <person name="Grigoriev I.V."/>
            <person name="Martin F.M."/>
            <person name="Hacquard S."/>
        </authorList>
    </citation>
    <scope>NUCLEOTIDE SEQUENCE</scope>
    <source>
        <strain evidence="2">MPI-CAGE-AT-0016</strain>
    </source>
</reference>
<dbReference type="EMBL" id="JAGPXD010000002">
    <property type="protein sequence ID" value="KAH7368525.1"/>
    <property type="molecule type" value="Genomic_DNA"/>
</dbReference>
<comment type="caution">
    <text evidence="2">The sequence shown here is derived from an EMBL/GenBank/DDBJ whole genome shotgun (WGS) entry which is preliminary data.</text>
</comment>
<evidence type="ECO:0000313" key="2">
    <source>
        <dbReference type="EMBL" id="KAH7368525.1"/>
    </source>
</evidence>
<keyword evidence="3" id="KW-1185">Reference proteome</keyword>
<dbReference type="Proteomes" id="UP000813385">
    <property type="component" value="Unassembled WGS sequence"/>
</dbReference>
<feature type="signal peptide" evidence="1">
    <location>
        <begin position="1"/>
        <end position="24"/>
    </location>
</feature>
<dbReference type="AlphaFoldDB" id="A0A8K0TJ81"/>
<evidence type="ECO:0000256" key="1">
    <source>
        <dbReference type="SAM" id="SignalP"/>
    </source>
</evidence>
<feature type="chain" id="PRO_5035446395" evidence="1">
    <location>
        <begin position="25"/>
        <end position="186"/>
    </location>
</feature>
<evidence type="ECO:0000313" key="3">
    <source>
        <dbReference type="Proteomes" id="UP000813385"/>
    </source>
</evidence>
<accession>A0A8K0TJ81</accession>
<protein>
    <submittedName>
        <fullName evidence="2">Uncharacterized protein</fullName>
    </submittedName>
</protein>
<gene>
    <name evidence="2" type="ORF">B0T11DRAFT_65020</name>
</gene>
<keyword evidence="1" id="KW-0732">Signal</keyword>